<sequence>MAVLAVHGNRREAHWAAWRLTGPGLEPGPEGEPEGGEGEGGGGLVLRLPRGRRTPAHAAEAARAALRERGVELPAAAGVDGEDGAGGEEVLALPEGYELTPGVYTLSAGLSTSVVA</sequence>
<accession>A0A150GC71</accession>
<name>A0A150GC71_GONPE</name>
<organism evidence="2 3">
    <name type="scientific">Gonium pectorale</name>
    <name type="common">Green alga</name>
    <dbReference type="NCBI Taxonomy" id="33097"/>
    <lineage>
        <taxon>Eukaryota</taxon>
        <taxon>Viridiplantae</taxon>
        <taxon>Chlorophyta</taxon>
        <taxon>core chlorophytes</taxon>
        <taxon>Chlorophyceae</taxon>
        <taxon>CS clade</taxon>
        <taxon>Chlamydomonadales</taxon>
        <taxon>Volvocaceae</taxon>
        <taxon>Gonium</taxon>
    </lineage>
</organism>
<dbReference type="AlphaFoldDB" id="A0A150GC71"/>
<evidence type="ECO:0000256" key="1">
    <source>
        <dbReference type="SAM" id="MobiDB-lite"/>
    </source>
</evidence>
<feature type="region of interest" description="Disordered" evidence="1">
    <location>
        <begin position="20"/>
        <end position="45"/>
    </location>
</feature>
<reference evidence="3" key="1">
    <citation type="journal article" date="2016" name="Nat. Commun.">
        <title>The Gonium pectorale genome demonstrates co-option of cell cycle regulation during the evolution of multicellularity.</title>
        <authorList>
            <person name="Hanschen E.R."/>
            <person name="Marriage T.N."/>
            <person name="Ferris P.J."/>
            <person name="Hamaji T."/>
            <person name="Toyoda A."/>
            <person name="Fujiyama A."/>
            <person name="Neme R."/>
            <person name="Noguchi H."/>
            <person name="Minakuchi Y."/>
            <person name="Suzuki M."/>
            <person name="Kawai-Toyooka H."/>
            <person name="Smith D.R."/>
            <person name="Sparks H."/>
            <person name="Anderson J."/>
            <person name="Bakaric R."/>
            <person name="Luria V."/>
            <person name="Karger A."/>
            <person name="Kirschner M.W."/>
            <person name="Durand P.M."/>
            <person name="Michod R.E."/>
            <person name="Nozaki H."/>
            <person name="Olson B.J."/>
        </authorList>
    </citation>
    <scope>NUCLEOTIDE SEQUENCE [LARGE SCALE GENOMIC DNA]</scope>
    <source>
        <strain evidence="3">NIES-2863</strain>
    </source>
</reference>
<evidence type="ECO:0000313" key="2">
    <source>
        <dbReference type="EMBL" id="KXZ47155.1"/>
    </source>
</evidence>
<evidence type="ECO:0000313" key="3">
    <source>
        <dbReference type="Proteomes" id="UP000075714"/>
    </source>
</evidence>
<dbReference type="EMBL" id="LSYV01000038">
    <property type="protein sequence ID" value="KXZ47155.1"/>
    <property type="molecule type" value="Genomic_DNA"/>
</dbReference>
<proteinExistence type="predicted"/>
<protein>
    <submittedName>
        <fullName evidence="2">Uncharacterized protein</fullName>
    </submittedName>
</protein>
<comment type="caution">
    <text evidence="2">The sequence shown here is derived from an EMBL/GenBank/DDBJ whole genome shotgun (WGS) entry which is preliminary data.</text>
</comment>
<keyword evidence="3" id="KW-1185">Reference proteome</keyword>
<dbReference type="Proteomes" id="UP000075714">
    <property type="component" value="Unassembled WGS sequence"/>
</dbReference>
<gene>
    <name evidence="2" type="ORF">GPECTOR_37g161</name>
</gene>